<evidence type="ECO:0000313" key="2">
    <source>
        <dbReference type="EMBL" id="SOR26904.1"/>
    </source>
</evidence>
<evidence type="ECO:0000256" key="1">
    <source>
        <dbReference type="SAM" id="MobiDB-lite"/>
    </source>
</evidence>
<sequence>MTKVPRVMHSPLSSISYSWRILRIDTDCFPPSTYLRIRYYRRNVTPLVWFEATASPNSTPRSGQTIQVGASRSS</sequence>
<dbReference type="Proteomes" id="UP000233769">
    <property type="component" value="Chromosome tk0001"/>
</dbReference>
<dbReference type="EMBL" id="LT962688">
    <property type="protein sequence ID" value="SOR26904.1"/>
    <property type="molecule type" value="Genomic_DNA"/>
</dbReference>
<reference evidence="3" key="1">
    <citation type="submission" date="2017-10" db="EMBL/GenBank/DDBJ databases">
        <authorList>
            <person name="Regsiter A."/>
            <person name="William W."/>
        </authorList>
    </citation>
    <scope>NUCLEOTIDE SEQUENCE [LARGE SCALE GENOMIC DNA]</scope>
</reference>
<protein>
    <submittedName>
        <fullName evidence="2">Uncharacterized protein</fullName>
    </submittedName>
</protein>
<gene>
    <name evidence="2" type="ORF">TK0001_0302</name>
</gene>
<accession>A0A2N9AHS2</accession>
<dbReference type="AlphaFoldDB" id="A0A2N9AHS2"/>
<evidence type="ECO:0000313" key="3">
    <source>
        <dbReference type="Proteomes" id="UP000233769"/>
    </source>
</evidence>
<organism evidence="2 3">
    <name type="scientific">Methylorubrum extorquens</name>
    <name type="common">Methylobacterium dichloromethanicum</name>
    <name type="synonym">Methylobacterium extorquens</name>
    <dbReference type="NCBI Taxonomy" id="408"/>
    <lineage>
        <taxon>Bacteria</taxon>
        <taxon>Pseudomonadati</taxon>
        <taxon>Pseudomonadota</taxon>
        <taxon>Alphaproteobacteria</taxon>
        <taxon>Hyphomicrobiales</taxon>
        <taxon>Methylobacteriaceae</taxon>
        <taxon>Methylorubrum</taxon>
    </lineage>
</organism>
<proteinExistence type="predicted"/>
<name>A0A2N9AHS2_METEX</name>
<feature type="region of interest" description="Disordered" evidence="1">
    <location>
        <begin position="55"/>
        <end position="74"/>
    </location>
</feature>